<dbReference type="SUPFAM" id="SSF56112">
    <property type="entry name" value="Protein kinase-like (PK-like)"/>
    <property type="match status" value="1"/>
</dbReference>
<dbReference type="Proteomes" id="UP000816034">
    <property type="component" value="Unassembled WGS sequence"/>
</dbReference>
<dbReference type="PROSITE" id="PS01351">
    <property type="entry name" value="MAPK"/>
    <property type="match status" value="1"/>
</dbReference>
<evidence type="ECO:0000256" key="2">
    <source>
        <dbReference type="ARBA" id="ARBA00022679"/>
    </source>
</evidence>
<reference evidence="10 11" key="1">
    <citation type="journal article" date="2018" name="BMC Genomics">
        <title>The genome of Naegleria lovaniensis, the basis for a comparative approach to unravel pathogenicity factors of the human pathogenic amoeba N. fowleri.</title>
        <authorList>
            <person name="Liechti N."/>
            <person name="Schurch N."/>
            <person name="Bruggmann R."/>
            <person name="Wittwer M."/>
        </authorList>
    </citation>
    <scope>NUCLEOTIDE SEQUENCE [LARGE SCALE GENOMIC DNA]</scope>
    <source>
        <strain evidence="10 11">ATCC 30569</strain>
    </source>
</reference>
<dbReference type="FunFam" id="3.30.200.20:FF:000046">
    <property type="entry name" value="Mitogen-activated protein kinase"/>
    <property type="match status" value="1"/>
</dbReference>
<name>A0AA88GP00_NAELO</name>
<comment type="activity regulation">
    <text evidence="7">Activated by threonine and tyrosine phosphorylation.</text>
</comment>
<keyword evidence="2 7" id="KW-0808">Transferase</keyword>
<feature type="region of interest" description="Disordered" evidence="8">
    <location>
        <begin position="403"/>
        <end position="501"/>
    </location>
</feature>
<dbReference type="InterPro" id="IPR050117">
    <property type="entry name" value="MAPK"/>
</dbReference>
<keyword evidence="4 7" id="KW-0418">Kinase</keyword>
<dbReference type="InterPro" id="IPR008271">
    <property type="entry name" value="Ser/Thr_kinase_AS"/>
</dbReference>
<evidence type="ECO:0000256" key="5">
    <source>
        <dbReference type="ARBA" id="ARBA00022840"/>
    </source>
</evidence>
<evidence type="ECO:0000256" key="8">
    <source>
        <dbReference type="SAM" id="MobiDB-lite"/>
    </source>
</evidence>
<comment type="similarity">
    <text evidence="7">Belongs to the protein kinase superfamily. Ser/Thr protein kinase family. MAP kinase subfamily.</text>
</comment>
<comment type="cofactor">
    <cofactor evidence="7">
        <name>Mg(2+)</name>
        <dbReference type="ChEBI" id="CHEBI:18420"/>
    </cofactor>
</comment>
<dbReference type="GO" id="GO:0005524">
    <property type="term" value="F:ATP binding"/>
    <property type="evidence" value="ECO:0007669"/>
    <property type="project" value="UniProtKB-UniRule"/>
</dbReference>
<keyword evidence="1 7" id="KW-0723">Serine/threonine-protein kinase</keyword>
<evidence type="ECO:0000313" key="11">
    <source>
        <dbReference type="Proteomes" id="UP000816034"/>
    </source>
</evidence>
<sequence>MQPTSRQQIEQQYGISFHVPDRYQELNVIGKGSYGIVCSALDTQTNTKVAIKKVIRCFDHHIFAVRLLREVKILGFLKHPNVIDLKHVQLPYPDKDSYTELYMYTDLMDTDLKTIIQSPQELTNDHIQFFMYQILKAVNYIHSGNVIHRDLKPSNILINSDCNIKICDLGLARGYNDGTNPLNGSSQSDSMLKGVFKGQQRAKPKLTEYVVTRWYRAPELLLQSLTYGKEVDLWSVGCIFAELLGREPLFRGTSSYDQIVKIFDVIGTPKDKKDFDGIELSDASYNILQQIKVKSKTEFSSLYPNATSEAIDLLEKLLCFSPKQRISAYEALEHPYFEDIHTFNECDFAASTFDYSFENEATSIPVIRHMLYDEIVRNYDHSSDREEVMTFYELQTAMKPPVSTAVQQQQQPNNTAYYQQQQQQHYNQQQHHHQSHHANQLEEDDFESDDEEDEEIDDMDYLGGGKKGATNQLHPSSSNNGEDSVLTSDNDYMEESDNDFP</sequence>
<dbReference type="SMART" id="SM00220">
    <property type="entry name" value="S_TKc"/>
    <property type="match status" value="1"/>
</dbReference>
<evidence type="ECO:0000256" key="3">
    <source>
        <dbReference type="ARBA" id="ARBA00022741"/>
    </source>
</evidence>
<evidence type="ECO:0000256" key="4">
    <source>
        <dbReference type="ARBA" id="ARBA00022777"/>
    </source>
</evidence>
<dbReference type="RefSeq" id="XP_044547218.1">
    <property type="nucleotide sequence ID" value="XM_044696397.1"/>
</dbReference>
<dbReference type="Gene3D" id="1.10.510.10">
    <property type="entry name" value="Transferase(Phosphotransferase) domain 1"/>
    <property type="match status" value="1"/>
</dbReference>
<dbReference type="EMBL" id="PYSW02000027">
    <property type="protein sequence ID" value="KAG2381538.1"/>
    <property type="molecule type" value="Genomic_DNA"/>
</dbReference>
<evidence type="ECO:0000256" key="1">
    <source>
        <dbReference type="ARBA" id="ARBA00022527"/>
    </source>
</evidence>
<keyword evidence="5 6" id="KW-0067">ATP-binding</keyword>
<dbReference type="InterPro" id="IPR017441">
    <property type="entry name" value="Protein_kinase_ATP_BS"/>
</dbReference>
<dbReference type="PROSITE" id="PS00107">
    <property type="entry name" value="PROTEIN_KINASE_ATP"/>
    <property type="match status" value="1"/>
</dbReference>
<dbReference type="FunFam" id="1.10.510.10:FF:000040">
    <property type="entry name" value="Mitogen-activated protein kinase"/>
    <property type="match status" value="1"/>
</dbReference>
<evidence type="ECO:0000313" key="10">
    <source>
        <dbReference type="EMBL" id="KAG2381538.1"/>
    </source>
</evidence>
<dbReference type="GeneID" id="68098981"/>
<dbReference type="PROSITE" id="PS00108">
    <property type="entry name" value="PROTEIN_KINASE_ST"/>
    <property type="match status" value="1"/>
</dbReference>
<evidence type="ECO:0000256" key="6">
    <source>
        <dbReference type="PROSITE-ProRule" id="PRU10141"/>
    </source>
</evidence>
<dbReference type="CDD" id="cd07834">
    <property type="entry name" value="STKc_MAPK"/>
    <property type="match status" value="1"/>
</dbReference>
<feature type="binding site" evidence="6">
    <location>
        <position position="53"/>
    </location>
    <ligand>
        <name>ATP</name>
        <dbReference type="ChEBI" id="CHEBI:30616"/>
    </ligand>
</feature>
<comment type="caution">
    <text evidence="10">The sequence shown here is derived from an EMBL/GenBank/DDBJ whole genome shotgun (WGS) entry which is preliminary data.</text>
</comment>
<dbReference type="AlphaFoldDB" id="A0AA88GP00"/>
<evidence type="ECO:0000259" key="9">
    <source>
        <dbReference type="PROSITE" id="PS50011"/>
    </source>
</evidence>
<dbReference type="PANTHER" id="PTHR24055">
    <property type="entry name" value="MITOGEN-ACTIVATED PROTEIN KINASE"/>
    <property type="match status" value="1"/>
</dbReference>
<feature type="compositionally biased region" description="Acidic residues" evidence="8">
    <location>
        <begin position="491"/>
        <end position="501"/>
    </location>
</feature>
<evidence type="ECO:0000256" key="7">
    <source>
        <dbReference type="RuleBase" id="RU361165"/>
    </source>
</evidence>
<dbReference type="EC" id="2.7.11.24" evidence="7"/>
<keyword evidence="7" id="KW-0460">Magnesium</keyword>
<dbReference type="InterPro" id="IPR003527">
    <property type="entry name" value="MAP_kinase_CS"/>
</dbReference>
<dbReference type="InterPro" id="IPR000719">
    <property type="entry name" value="Prot_kinase_dom"/>
</dbReference>
<accession>A0AA88GP00</accession>
<dbReference type="GO" id="GO:0004707">
    <property type="term" value="F:MAP kinase activity"/>
    <property type="evidence" value="ECO:0007669"/>
    <property type="project" value="UniProtKB-EC"/>
</dbReference>
<gene>
    <name evidence="10" type="ORF">C9374_006527</name>
</gene>
<dbReference type="Gene3D" id="3.30.200.20">
    <property type="entry name" value="Phosphorylase Kinase, domain 1"/>
    <property type="match status" value="1"/>
</dbReference>
<dbReference type="InterPro" id="IPR011009">
    <property type="entry name" value="Kinase-like_dom_sf"/>
</dbReference>
<organism evidence="10 11">
    <name type="scientific">Naegleria lovaniensis</name>
    <name type="common">Amoeba</name>
    <dbReference type="NCBI Taxonomy" id="51637"/>
    <lineage>
        <taxon>Eukaryota</taxon>
        <taxon>Discoba</taxon>
        <taxon>Heterolobosea</taxon>
        <taxon>Tetramitia</taxon>
        <taxon>Eutetramitia</taxon>
        <taxon>Vahlkampfiidae</taxon>
        <taxon>Naegleria</taxon>
    </lineage>
</organism>
<keyword evidence="11" id="KW-1185">Reference proteome</keyword>
<protein>
    <recommendedName>
        <fullName evidence="7">Mitogen-activated protein kinase</fullName>
        <ecNumber evidence="7">2.7.11.24</ecNumber>
    </recommendedName>
</protein>
<dbReference type="Pfam" id="PF00069">
    <property type="entry name" value="Pkinase"/>
    <property type="match status" value="1"/>
</dbReference>
<feature type="compositionally biased region" description="Low complexity" evidence="8">
    <location>
        <begin position="407"/>
        <end position="429"/>
    </location>
</feature>
<feature type="compositionally biased region" description="Acidic residues" evidence="8">
    <location>
        <begin position="441"/>
        <end position="460"/>
    </location>
</feature>
<feature type="compositionally biased region" description="Polar residues" evidence="8">
    <location>
        <begin position="469"/>
        <end position="490"/>
    </location>
</feature>
<dbReference type="PROSITE" id="PS50011">
    <property type="entry name" value="PROTEIN_KINASE_DOM"/>
    <property type="match status" value="1"/>
</dbReference>
<comment type="catalytic activity">
    <reaction evidence="7">
        <text>L-threonyl-[protein] + ATP = O-phospho-L-threonyl-[protein] + ADP + H(+)</text>
        <dbReference type="Rhea" id="RHEA:46608"/>
        <dbReference type="Rhea" id="RHEA-COMP:11060"/>
        <dbReference type="Rhea" id="RHEA-COMP:11605"/>
        <dbReference type="ChEBI" id="CHEBI:15378"/>
        <dbReference type="ChEBI" id="CHEBI:30013"/>
        <dbReference type="ChEBI" id="CHEBI:30616"/>
        <dbReference type="ChEBI" id="CHEBI:61977"/>
        <dbReference type="ChEBI" id="CHEBI:456216"/>
        <dbReference type="EC" id="2.7.11.24"/>
    </reaction>
</comment>
<proteinExistence type="inferred from homology"/>
<keyword evidence="3 6" id="KW-0547">Nucleotide-binding</keyword>
<feature type="domain" description="Protein kinase" evidence="9">
    <location>
        <begin position="23"/>
        <end position="337"/>
    </location>
</feature>